<dbReference type="SUPFAM" id="SSF54495">
    <property type="entry name" value="UBC-like"/>
    <property type="match status" value="1"/>
</dbReference>
<dbReference type="HOGENOM" id="CLU_1672542_0_0_1"/>
<dbReference type="InterPro" id="IPR016135">
    <property type="entry name" value="UBQ-conjugating_enzyme/RWD"/>
</dbReference>
<dbReference type="GO" id="GO:0061630">
    <property type="term" value="F:ubiquitin protein ligase activity"/>
    <property type="evidence" value="ECO:0007669"/>
    <property type="project" value="InterPro"/>
</dbReference>
<dbReference type="GeneID" id="17266248"/>
<sequence>MVKTGPALTTTVRSGPFPHAECEARTMEDELELLGAMFSSDEDELVVERPTGGGATISVRLRPSSGGEQRRRLMEATLALELSQAYPESAAVCRLSRSRGMVGDEEAALLAALTALAAEAASSGEPCVYALVEAAIEKLTELNAGGDCPICRDDLGHE</sequence>
<keyword evidence="3" id="KW-1185">Reference proteome</keyword>
<dbReference type="PROSITE" id="PS50908">
    <property type="entry name" value="RWD"/>
    <property type="match status" value="1"/>
</dbReference>
<evidence type="ECO:0000313" key="3">
    <source>
        <dbReference type="Proteomes" id="UP000013827"/>
    </source>
</evidence>
<dbReference type="EnsemblProtists" id="EOD20701">
    <property type="protein sequence ID" value="EOD20701"/>
    <property type="gene ID" value="EMIHUDRAFT_241911"/>
</dbReference>
<name>A0A0D3JB16_EMIH1</name>
<dbReference type="Gene3D" id="3.10.110.10">
    <property type="entry name" value="Ubiquitin Conjugating Enzyme"/>
    <property type="match status" value="1"/>
</dbReference>
<dbReference type="AlphaFoldDB" id="A0A0D3JB16"/>
<dbReference type="GO" id="GO:0016567">
    <property type="term" value="P:protein ubiquitination"/>
    <property type="evidence" value="ECO:0007669"/>
    <property type="project" value="TreeGrafter"/>
</dbReference>
<protein>
    <recommendedName>
        <fullName evidence="1">RWD domain-containing protein</fullName>
    </recommendedName>
</protein>
<dbReference type="Proteomes" id="UP000013827">
    <property type="component" value="Unassembled WGS sequence"/>
</dbReference>
<reference evidence="3" key="1">
    <citation type="journal article" date="2013" name="Nature">
        <title>Pan genome of the phytoplankton Emiliania underpins its global distribution.</title>
        <authorList>
            <person name="Read B.A."/>
            <person name="Kegel J."/>
            <person name="Klute M.J."/>
            <person name="Kuo A."/>
            <person name="Lefebvre S.C."/>
            <person name="Maumus F."/>
            <person name="Mayer C."/>
            <person name="Miller J."/>
            <person name="Monier A."/>
            <person name="Salamov A."/>
            <person name="Young J."/>
            <person name="Aguilar M."/>
            <person name="Claverie J.M."/>
            <person name="Frickenhaus S."/>
            <person name="Gonzalez K."/>
            <person name="Herman E.K."/>
            <person name="Lin Y.C."/>
            <person name="Napier J."/>
            <person name="Ogata H."/>
            <person name="Sarno A.F."/>
            <person name="Shmutz J."/>
            <person name="Schroeder D."/>
            <person name="de Vargas C."/>
            <person name="Verret F."/>
            <person name="von Dassow P."/>
            <person name="Valentin K."/>
            <person name="Van de Peer Y."/>
            <person name="Wheeler G."/>
            <person name="Dacks J.B."/>
            <person name="Delwiche C.F."/>
            <person name="Dyhrman S.T."/>
            <person name="Glockner G."/>
            <person name="John U."/>
            <person name="Richards T."/>
            <person name="Worden A.Z."/>
            <person name="Zhang X."/>
            <person name="Grigoriev I.V."/>
            <person name="Allen A.E."/>
            <person name="Bidle K."/>
            <person name="Borodovsky M."/>
            <person name="Bowler C."/>
            <person name="Brownlee C."/>
            <person name="Cock J.M."/>
            <person name="Elias M."/>
            <person name="Gladyshev V.N."/>
            <person name="Groth M."/>
            <person name="Guda C."/>
            <person name="Hadaegh A."/>
            <person name="Iglesias-Rodriguez M.D."/>
            <person name="Jenkins J."/>
            <person name="Jones B.M."/>
            <person name="Lawson T."/>
            <person name="Leese F."/>
            <person name="Lindquist E."/>
            <person name="Lobanov A."/>
            <person name="Lomsadze A."/>
            <person name="Malik S.B."/>
            <person name="Marsh M.E."/>
            <person name="Mackinder L."/>
            <person name="Mock T."/>
            <person name="Mueller-Roeber B."/>
            <person name="Pagarete A."/>
            <person name="Parker M."/>
            <person name="Probert I."/>
            <person name="Quesneville H."/>
            <person name="Raines C."/>
            <person name="Rensing S.A."/>
            <person name="Riano-Pachon D.M."/>
            <person name="Richier S."/>
            <person name="Rokitta S."/>
            <person name="Shiraiwa Y."/>
            <person name="Soanes D.M."/>
            <person name="van der Giezen M."/>
            <person name="Wahlund T.M."/>
            <person name="Williams B."/>
            <person name="Wilson W."/>
            <person name="Wolfe G."/>
            <person name="Wurch L.L."/>
        </authorList>
    </citation>
    <scope>NUCLEOTIDE SEQUENCE</scope>
</reference>
<evidence type="ECO:0000259" key="1">
    <source>
        <dbReference type="PROSITE" id="PS50908"/>
    </source>
</evidence>
<dbReference type="RefSeq" id="XP_005773130.1">
    <property type="nucleotide sequence ID" value="XM_005773073.1"/>
</dbReference>
<dbReference type="KEGG" id="ehx:EMIHUDRAFT_241911"/>
<proteinExistence type="predicted"/>
<feature type="domain" description="RWD" evidence="1">
    <location>
        <begin position="29"/>
        <end position="142"/>
    </location>
</feature>
<dbReference type="InterPro" id="IPR006575">
    <property type="entry name" value="RWD_dom"/>
</dbReference>
<dbReference type="PANTHER" id="PTHR13198">
    <property type="entry name" value="RING FINGER PROTEIN 25"/>
    <property type="match status" value="1"/>
</dbReference>
<organism evidence="2 3">
    <name type="scientific">Emiliania huxleyi (strain CCMP1516)</name>
    <dbReference type="NCBI Taxonomy" id="280463"/>
    <lineage>
        <taxon>Eukaryota</taxon>
        <taxon>Haptista</taxon>
        <taxon>Haptophyta</taxon>
        <taxon>Prymnesiophyceae</taxon>
        <taxon>Isochrysidales</taxon>
        <taxon>Noelaerhabdaceae</taxon>
        <taxon>Emiliania</taxon>
    </lineage>
</organism>
<dbReference type="InterPro" id="IPR039133">
    <property type="entry name" value="RNF25"/>
</dbReference>
<dbReference type="GO" id="GO:0005634">
    <property type="term" value="C:nucleus"/>
    <property type="evidence" value="ECO:0007669"/>
    <property type="project" value="TreeGrafter"/>
</dbReference>
<reference evidence="2" key="2">
    <citation type="submission" date="2024-10" db="UniProtKB">
        <authorList>
            <consortium name="EnsemblProtists"/>
        </authorList>
    </citation>
    <scope>IDENTIFICATION</scope>
</reference>
<evidence type="ECO:0000313" key="2">
    <source>
        <dbReference type="EnsemblProtists" id="EOD20701"/>
    </source>
</evidence>
<dbReference type="PaxDb" id="2903-EOD20701"/>
<accession>A0A0D3JB16</accession>
<dbReference type="Pfam" id="PF05773">
    <property type="entry name" value="RWD"/>
    <property type="match status" value="1"/>
</dbReference>
<dbReference type="PANTHER" id="PTHR13198:SF4">
    <property type="entry name" value="E3 UBIQUITIN-PROTEIN LIGASE RNF25"/>
    <property type="match status" value="1"/>
</dbReference>
<dbReference type="STRING" id="2903.R1ECG4"/>
<dbReference type="SMART" id="SM00591">
    <property type="entry name" value="RWD"/>
    <property type="match status" value="1"/>
</dbReference>